<dbReference type="EMBL" id="ASHM01096832">
    <property type="protein sequence ID" value="PNX65826.1"/>
    <property type="molecule type" value="Genomic_DNA"/>
</dbReference>
<accession>A0A2K3KHS0</accession>
<comment type="caution">
    <text evidence="2">The sequence shown here is derived from an EMBL/GenBank/DDBJ whole genome shotgun (WGS) entry which is preliminary data.</text>
</comment>
<evidence type="ECO:0000313" key="3">
    <source>
        <dbReference type="Proteomes" id="UP000236291"/>
    </source>
</evidence>
<dbReference type="AlphaFoldDB" id="A0A2K3KHS0"/>
<evidence type="ECO:0000313" key="2">
    <source>
        <dbReference type="EMBL" id="PNX65826.1"/>
    </source>
</evidence>
<name>A0A2K3KHS0_TRIPR</name>
<feature type="non-terminal residue" evidence="2">
    <location>
        <position position="47"/>
    </location>
</feature>
<sequence>MSNWLLAMGERIMVNGSGVMIRRRRVDGGSQPRNGSSDLNLQIGKAG</sequence>
<feature type="compositionally biased region" description="Polar residues" evidence="1">
    <location>
        <begin position="31"/>
        <end position="40"/>
    </location>
</feature>
<gene>
    <name evidence="2" type="ORF">L195_g054738</name>
</gene>
<evidence type="ECO:0000256" key="1">
    <source>
        <dbReference type="SAM" id="MobiDB-lite"/>
    </source>
</evidence>
<feature type="region of interest" description="Disordered" evidence="1">
    <location>
        <begin position="24"/>
        <end position="47"/>
    </location>
</feature>
<reference evidence="2 3" key="2">
    <citation type="journal article" date="2017" name="Front. Plant Sci.">
        <title>Gene Classification and Mining of Molecular Markers Useful in Red Clover (Trifolium pratense) Breeding.</title>
        <authorList>
            <person name="Istvanek J."/>
            <person name="Dluhosova J."/>
            <person name="Dluhos P."/>
            <person name="Patkova L."/>
            <person name="Nedelnik J."/>
            <person name="Repkova J."/>
        </authorList>
    </citation>
    <scope>NUCLEOTIDE SEQUENCE [LARGE SCALE GENOMIC DNA]</scope>
    <source>
        <strain evidence="3">cv. Tatra</strain>
        <tissue evidence="2">Young leaves</tissue>
    </source>
</reference>
<dbReference type="Proteomes" id="UP000236291">
    <property type="component" value="Unassembled WGS sequence"/>
</dbReference>
<protein>
    <submittedName>
        <fullName evidence="2">Uncharacterized protein</fullName>
    </submittedName>
</protein>
<reference evidence="2 3" key="1">
    <citation type="journal article" date="2014" name="Am. J. Bot.">
        <title>Genome assembly and annotation for red clover (Trifolium pratense; Fabaceae).</title>
        <authorList>
            <person name="Istvanek J."/>
            <person name="Jaros M."/>
            <person name="Krenek A."/>
            <person name="Repkova J."/>
        </authorList>
    </citation>
    <scope>NUCLEOTIDE SEQUENCE [LARGE SCALE GENOMIC DNA]</scope>
    <source>
        <strain evidence="3">cv. Tatra</strain>
        <tissue evidence="2">Young leaves</tissue>
    </source>
</reference>
<proteinExistence type="predicted"/>
<organism evidence="2 3">
    <name type="scientific">Trifolium pratense</name>
    <name type="common">Red clover</name>
    <dbReference type="NCBI Taxonomy" id="57577"/>
    <lineage>
        <taxon>Eukaryota</taxon>
        <taxon>Viridiplantae</taxon>
        <taxon>Streptophyta</taxon>
        <taxon>Embryophyta</taxon>
        <taxon>Tracheophyta</taxon>
        <taxon>Spermatophyta</taxon>
        <taxon>Magnoliopsida</taxon>
        <taxon>eudicotyledons</taxon>
        <taxon>Gunneridae</taxon>
        <taxon>Pentapetalae</taxon>
        <taxon>rosids</taxon>
        <taxon>fabids</taxon>
        <taxon>Fabales</taxon>
        <taxon>Fabaceae</taxon>
        <taxon>Papilionoideae</taxon>
        <taxon>50 kb inversion clade</taxon>
        <taxon>NPAAA clade</taxon>
        <taxon>Hologalegina</taxon>
        <taxon>IRL clade</taxon>
        <taxon>Trifolieae</taxon>
        <taxon>Trifolium</taxon>
    </lineage>
</organism>